<dbReference type="InterPro" id="IPR036291">
    <property type="entry name" value="NAD(P)-bd_dom_sf"/>
</dbReference>
<comment type="caution">
    <text evidence="1">The sequence shown here is derived from an EMBL/GenBank/DDBJ whole genome shotgun (WGS) entry which is preliminary data.</text>
</comment>
<reference evidence="1" key="2">
    <citation type="journal article" date="2011" name="Microb. Ecol.">
        <title>Taxonomic and Functional Metagenomic Profiling of the Microbial Community in the Anoxic Sediment of a Sub-saline Shallow Lake (Laguna de Carrizo, Central Spain).</title>
        <authorList>
            <person name="Ferrer M."/>
            <person name="Guazzaroni M.E."/>
            <person name="Richter M."/>
            <person name="Garcia-Salamanca A."/>
            <person name="Yarza P."/>
            <person name="Suarez-Suarez A."/>
            <person name="Solano J."/>
            <person name="Alcaide M."/>
            <person name="van Dillewijn P."/>
            <person name="Molina-Henares M.A."/>
            <person name="Lopez-Cortes N."/>
            <person name="Al-Ramahi Y."/>
            <person name="Guerrero C."/>
            <person name="Acosta A."/>
            <person name="de Eugenio L.I."/>
            <person name="Martinez V."/>
            <person name="Marques S."/>
            <person name="Rojo F."/>
            <person name="Santero E."/>
            <person name="Genilloud O."/>
            <person name="Perez-Perez J."/>
            <person name="Rossello-Mora R."/>
            <person name="Ramos J.L."/>
        </authorList>
    </citation>
    <scope>NUCLEOTIDE SEQUENCE</scope>
</reference>
<dbReference type="SUPFAM" id="SSF51735">
    <property type="entry name" value="NAD(P)-binding Rossmann-fold domains"/>
    <property type="match status" value="1"/>
</dbReference>
<protein>
    <recommendedName>
        <fullName evidence="2">RCK N-terminal domain-containing protein</fullName>
    </recommendedName>
</protein>
<sequence length="225" mass="24524">MASLTENLKNKAIIIIGAGHFGQRAAALLNSTPHTSLWIVDRDVTKLKTMGNIGAKRIAEDGVHFLAKHFSHLAPSTFIIPAVPVHLAFEWLRTYINKRGAVEQLPIPKGLALRLPHTSEGSEGSLLASYADFRCPEDCPEPANRCTVTGKKRGTPLYRLLADVQPRGFRVHVIRSRQLAPGVGGYPVKDLQELLGKVSEGRKGKWLVATACKCHGIVSALQVAR</sequence>
<organism evidence="1">
    <name type="scientific">sediment metagenome</name>
    <dbReference type="NCBI Taxonomy" id="749907"/>
    <lineage>
        <taxon>unclassified sequences</taxon>
        <taxon>metagenomes</taxon>
        <taxon>ecological metagenomes</taxon>
    </lineage>
</organism>
<dbReference type="AlphaFoldDB" id="D9PI92"/>
<gene>
    <name evidence="1" type="ORF">LDC_1248</name>
</gene>
<dbReference type="Gene3D" id="3.40.50.720">
    <property type="entry name" value="NAD(P)-binding Rossmann-like Domain"/>
    <property type="match status" value="1"/>
</dbReference>
<evidence type="ECO:0000313" key="1">
    <source>
        <dbReference type="EMBL" id="EFK96723.1"/>
    </source>
</evidence>
<dbReference type="EMBL" id="ADZX01000415">
    <property type="protein sequence ID" value="EFK96723.1"/>
    <property type="molecule type" value="Genomic_DNA"/>
</dbReference>
<evidence type="ECO:0008006" key="2">
    <source>
        <dbReference type="Google" id="ProtNLM"/>
    </source>
</evidence>
<accession>D9PI92</accession>
<proteinExistence type="predicted"/>
<name>D9PI92_9ZZZZ</name>
<reference evidence="1" key="1">
    <citation type="submission" date="2010-07" db="EMBL/GenBank/DDBJ databases">
        <authorList>
            <consortium name="CONSOLIDER consortium CSD2007-00005"/>
            <person name="Guazzaroni M.-E."/>
            <person name="Richter M."/>
            <person name="Garcia-Salamanca A."/>
            <person name="Yarza P."/>
            <person name="Ferrer M."/>
        </authorList>
    </citation>
    <scope>NUCLEOTIDE SEQUENCE</scope>
</reference>